<evidence type="ECO:0000256" key="2">
    <source>
        <dbReference type="ARBA" id="ARBA00022603"/>
    </source>
</evidence>
<dbReference type="Pfam" id="PF20466">
    <property type="entry name" value="MmeI_TRD"/>
    <property type="match status" value="1"/>
</dbReference>
<evidence type="ECO:0000313" key="10">
    <source>
        <dbReference type="Proteomes" id="UP000631421"/>
    </source>
</evidence>
<dbReference type="InterPro" id="IPR002052">
    <property type="entry name" value="DNA_methylase_N6_adenine_CS"/>
</dbReference>
<accession>A0A926USH2</accession>
<protein>
    <recommendedName>
        <fullName evidence="1">site-specific DNA-methyltransferase (adenine-specific)</fullName>
        <ecNumber evidence="1">2.1.1.72</ecNumber>
    </recommendedName>
</protein>
<evidence type="ECO:0000259" key="8">
    <source>
        <dbReference type="Pfam" id="PF20466"/>
    </source>
</evidence>
<dbReference type="GO" id="GO:0006304">
    <property type="term" value="P:DNA modification"/>
    <property type="evidence" value="ECO:0007669"/>
    <property type="project" value="InterPro"/>
</dbReference>
<evidence type="ECO:0000259" key="7">
    <source>
        <dbReference type="Pfam" id="PF07669"/>
    </source>
</evidence>
<feature type="region of interest" description="Disordered" evidence="6">
    <location>
        <begin position="1295"/>
        <end position="1330"/>
    </location>
</feature>
<comment type="catalytic activity">
    <reaction evidence="5">
        <text>a 2'-deoxyadenosine in DNA + S-adenosyl-L-methionine = an N(6)-methyl-2'-deoxyadenosine in DNA + S-adenosyl-L-homocysteine + H(+)</text>
        <dbReference type="Rhea" id="RHEA:15197"/>
        <dbReference type="Rhea" id="RHEA-COMP:12418"/>
        <dbReference type="Rhea" id="RHEA-COMP:12419"/>
        <dbReference type="ChEBI" id="CHEBI:15378"/>
        <dbReference type="ChEBI" id="CHEBI:57856"/>
        <dbReference type="ChEBI" id="CHEBI:59789"/>
        <dbReference type="ChEBI" id="CHEBI:90615"/>
        <dbReference type="ChEBI" id="CHEBI:90616"/>
        <dbReference type="EC" id="2.1.1.72"/>
    </reaction>
</comment>
<evidence type="ECO:0000256" key="3">
    <source>
        <dbReference type="ARBA" id="ARBA00022679"/>
    </source>
</evidence>
<dbReference type="EMBL" id="JACJPY010000025">
    <property type="protein sequence ID" value="MBD2150431.1"/>
    <property type="molecule type" value="Genomic_DNA"/>
</dbReference>
<organism evidence="9 10">
    <name type="scientific">Pseudanabaena cinerea FACHB-1277</name>
    <dbReference type="NCBI Taxonomy" id="2949581"/>
    <lineage>
        <taxon>Bacteria</taxon>
        <taxon>Bacillati</taxon>
        <taxon>Cyanobacteriota</taxon>
        <taxon>Cyanophyceae</taxon>
        <taxon>Pseudanabaenales</taxon>
        <taxon>Pseudanabaenaceae</taxon>
        <taxon>Pseudanabaena</taxon>
        <taxon>Pseudanabaena cinerea</taxon>
    </lineage>
</organism>
<keyword evidence="3" id="KW-0808">Transferase</keyword>
<dbReference type="Proteomes" id="UP000631421">
    <property type="component" value="Unassembled WGS sequence"/>
</dbReference>
<gene>
    <name evidence="9" type="ORF">H6F44_09910</name>
</gene>
<keyword evidence="2 9" id="KW-0489">Methyltransferase</keyword>
<evidence type="ECO:0000256" key="5">
    <source>
        <dbReference type="ARBA" id="ARBA00047942"/>
    </source>
</evidence>
<reference evidence="9" key="2">
    <citation type="submission" date="2020-08" db="EMBL/GenBank/DDBJ databases">
        <authorList>
            <person name="Chen M."/>
            <person name="Teng W."/>
            <person name="Zhao L."/>
            <person name="Hu C."/>
            <person name="Zhou Y."/>
            <person name="Han B."/>
            <person name="Song L."/>
            <person name="Shu W."/>
        </authorList>
    </citation>
    <scope>NUCLEOTIDE SEQUENCE</scope>
    <source>
        <strain evidence="9">FACHB-1277</strain>
    </source>
</reference>
<comment type="caution">
    <text evidence="9">The sequence shown here is derived from an EMBL/GenBank/DDBJ whole genome shotgun (WGS) entry which is preliminary data.</text>
</comment>
<dbReference type="GO" id="GO:0003676">
    <property type="term" value="F:nucleic acid binding"/>
    <property type="evidence" value="ECO:0007669"/>
    <property type="project" value="InterPro"/>
</dbReference>
<evidence type="ECO:0000313" key="9">
    <source>
        <dbReference type="EMBL" id="MBD2150431.1"/>
    </source>
</evidence>
<feature type="domain" description="MmeI-like target recognition" evidence="8">
    <location>
        <begin position="991"/>
        <end position="1164"/>
    </location>
</feature>
<sequence length="1330" mass="149387">MTDDLELFVHREWLGLIQPVGLVVTARSLARAEATPDRADGTRLQPILRELLDKDGLLSDLRALMEQILEWDAQDLVAAPEGVEYYLENYGETLKPSYVVINRDELGVENYELGITNYESGSPIRNSQFVIMMLVQEVEAGTGLDDKASSQGWEVTPQQKFERLLRGLKIPMGLLTNGKELRLVYAPEGESSGYLTFSFAAMAEVAGRSLLSAFYMLLSSYRVFQANVMGDDRRLCKILENSRLSQNEVSERLADQVLDALWELLAGFQAADAAVNGKILTPLSPTGRGAGGEGLMQHIYGGLVTVLMRLVFLLYAEERDVMPDDAMYQGNYAVTGLYDRLRDDASNYPDTMEQRFGAWAWLLSLFRLVYDGGGATEDYLPARKGQLFKPDEYPFLEGYGEGVPRVSDGTIFRVLDKLLILEGDRLSYRSLDVENIGSVYEGIMGYRVERAESVSLGVTSKPKGSKISTTVVVDMQALLVAKGSDRAGLLKTWANCEVTGNALKELKEAKTLEGIAAALGRKVSHRTQNLLAVGALFLQPTEERRRSGSHYTPRKLTEPIVRKTLEPIFAGLGSAPTAAQVLSLKVCDLAMGSGAFLVEACRQLADAVVAAWERDGMPDDLPKSEEPILIARRLVAQRCIYGVDKNPFAVNLAKLSLWLATLAKNYPFTFIDHALKCGDSLVGLTSREIGAFESNTQLSLFRPIADLVKDVVSKRLEIQSQDTLSDRDADVKHDKLMAIDADLSPSRRSADAKIAAFFDGKNAKDRTNREQEYKQLLAQGTKEELEKLSQNLRSGDRGIIPFNWEIEFPEVFTRQNSGFDAIVGNPPFLGGKRISTVLGDEYRYWLPEIHPETHSNGDLVAHFFRRAFNLLRKNGTFGLIATNSIAQGDTRTTGLRFICENGGTIYNAQKRVKWAGDAAVIVSVLNVIKGVYTGIKKLDGKDVPLISAFLFYKGGNQDPKRLLANSGKSFQGSIVLGMGFTFDDSNPDATSIEEMHRLIEKDPKNSERIFPYIGGEEVNTSPTHSHHRYVINFGEMTEQEAKDYPDLYKIVRDKVYPDRKDKPGSYSRQWWLFGRRNQEGTKAIAPLERVLVISRISKSCAFTFLPKGMVYNEKIVVFTFDKYSAFLVLQSRIHEIWTRFFSSTLKDDLQYTPSDCFETFPFPTNWENNPQLEAIGKEYYEYRAQLMISNNQGLTATYNRFHDPDEYDQDILKLRDLHNQMDRAVLDAYGWTDLQPTCEFLLDYEDEEETLTPDPSPTGRGEKRQKKKPYRYRWADEIRDEVLARLLALNEERYQEEVLRGDRSEGKSKKAKGKTKGKQSAANNPELPFA</sequence>
<dbReference type="Gene3D" id="3.40.50.150">
    <property type="entry name" value="Vaccinia Virus protein VP39"/>
    <property type="match status" value="1"/>
</dbReference>
<dbReference type="EC" id="2.1.1.72" evidence="1"/>
<name>A0A926USH2_9CYAN</name>
<feature type="domain" description="Type II methyltransferase M.TaqI-like" evidence="7">
    <location>
        <begin position="639"/>
        <end position="889"/>
    </location>
</feature>
<dbReference type="InterPro" id="IPR029063">
    <property type="entry name" value="SAM-dependent_MTases_sf"/>
</dbReference>
<evidence type="ECO:0000256" key="4">
    <source>
        <dbReference type="ARBA" id="ARBA00022691"/>
    </source>
</evidence>
<dbReference type="SUPFAM" id="SSF53335">
    <property type="entry name" value="S-adenosyl-L-methionine-dependent methyltransferases"/>
    <property type="match status" value="1"/>
</dbReference>
<feature type="compositionally biased region" description="Basic and acidic residues" evidence="6">
    <location>
        <begin position="1295"/>
        <end position="1308"/>
    </location>
</feature>
<dbReference type="PANTHER" id="PTHR33841:SF1">
    <property type="entry name" value="DNA METHYLTRANSFERASE A"/>
    <property type="match status" value="1"/>
</dbReference>
<dbReference type="InterPro" id="IPR050953">
    <property type="entry name" value="N4_N6_ade-DNA_methylase"/>
</dbReference>
<dbReference type="PRINTS" id="PR00507">
    <property type="entry name" value="N12N6MTFRASE"/>
</dbReference>
<dbReference type="GO" id="GO:0009007">
    <property type="term" value="F:site-specific DNA-methyltransferase (adenine-specific) activity"/>
    <property type="evidence" value="ECO:0007669"/>
    <property type="project" value="UniProtKB-EC"/>
</dbReference>
<dbReference type="InterPro" id="IPR011639">
    <property type="entry name" value="MethylTrfase_TaqI-like_dom"/>
</dbReference>
<dbReference type="RefSeq" id="WP_190350796.1">
    <property type="nucleotide sequence ID" value="NZ_JACJPY010000025.1"/>
</dbReference>
<dbReference type="GO" id="GO:0032259">
    <property type="term" value="P:methylation"/>
    <property type="evidence" value="ECO:0007669"/>
    <property type="project" value="UniProtKB-KW"/>
</dbReference>
<feature type="region of interest" description="Disordered" evidence="6">
    <location>
        <begin position="1248"/>
        <end position="1267"/>
    </location>
</feature>
<keyword evidence="4" id="KW-0949">S-adenosyl-L-methionine</keyword>
<dbReference type="Pfam" id="PF07669">
    <property type="entry name" value="Eco57I"/>
    <property type="match status" value="1"/>
</dbReference>
<keyword evidence="10" id="KW-1185">Reference proteome</keyword>
<proteinExistence type="predicted"/>
<evidence type="ECO:0000256" key="6">
    <source>
        <dbReference type="SAM" id="MobiDB-lite"/>
    </source>
</evidence>
<dbReference type="PROSITE" id="PS00092">
    <property type="entry name" value="N6_MTASE"/>
    <property type="match status" value="1"/>
</dbReference>
<reference evidence="9" key="1">
    <citation type="journal article" date="2015" name="ISME J.">
        <title>Draft Genome Sequence of Streptomyces incarnatus NRRL8089, which Produces the Nucleoside Antibiotic Sinefungin.</title>
        <authorList>
            <person name="Oshima K."/>
            <person name="Hattori M."/>
            <person name="Shimizu H."/>
            <person name="Fukuda K."/>
            <person name="Nemoto M."/>
            <person name="Inagaki K."/>
            <person name="Tamura T."/>
        </authorList>
    </citation>
    <scope>NUCLEOTIDE SEQUENCE</scope>
    <source>
        <strain evidence="9">FACHB-1277</strain>
    </source>
</reference>
<evidence type="ECO:0000256" key="1">
    <source>
        <dbReference type="ARBA" id="ARBA00011900"/>
    </source>
</evidence>
<dbReference type="PANTHER" id="PTHR33841">
    <property type="entry name" value="DNA METHYLTRANSFERASE YEEA-RELATED"/>
    <property type="match status" value="1"/>
</dbReference>
<dbReference type="InterPro" id="IPR046820">
    <property type="entry name" value="MmeI_TRD"/>
</dbReference>